<accession>A0ABD3NKH0</accession>
<organism evidence="1 2">
    <name type="scientific">Cyclotella atomus</name>
    <dbReference type="NCBI Taxonomy" id="382360"/>
    <lineage>
        <taxon>Eukaryota</taxon>
        <taxon>Sar</taxon>
        <taxon>Stramenopiles</taxon>
        <taxon>Ochrophyta</taxon>
        <taxon>Bacillariophyta</taxon>
        <taxon>Coscinodiscophyceae</taxon>
        <taxon>Thalassiosirophycidae</taxon>
        <taxon>Stephanodiscales</taxon>
        <taxon>Stephanodiscaceae</taxon>
        <taxon>Cyclotella</taxon>
    </lineage>
</organism>
<gene>
    <name evidence="1" type="ORF">ACHAWO_004406</name>
</gene>
<evidence type="ECO:0000313" key="1">
    <source>
        <dbReference type="EMBL" id="KAL3776371.1"/>
    </source>
</evidence>
<evidence type="ECO:0000313" key="2">
    <source>
        <dbReference type="Proteomes" id="UP001530400"/>
    </source>
</evidence>
<dbReference type="AlphaFoldDB" id="A0ABD3NKH0"/>
<sequence>MCHQTQSDSINARSCLKKISDNSQVITVPTFNDVPTRRIDIAELSSSEISSLKFDDPFMYYSFPSVREAYMRSQEADLSALTEGASATNSDENATCKVTRQRRVSTECHPDLLLPDLNDPEFVAAPLSMTTEEDGVSSDEEDETFEEIVYLSLIQMK</sequence>
<keyword evidence="2" id="KW-1185">Reference proteome</keyword>
<dbReference type="Proteomes" id="UP001530400">
    <property type="component" value="Unassembled WGS sequence"/>
</dbReference>
<reference evidence="1 2" key="1">
    <citation type="submission" date="2024-10" db="EMBL/GenBank/DDBJ databases">
        <title>Updated reference genomes for cyclostephanoid diatoms.</title>
        <authorList>
            <person name="Roberts W.R."/>
            <person name="Alverson A.J."/>
        </authorList>
    </citation>
    <scope>NUCLEOTIDE SEQUENCE [LARGE SCALE GENOMIC DNA]</scope>
    <source>
        <strain evidence="1 2">AJA010-31</strain>
    </source>
</reference>
<protein>
    <submittedName>
        <fullName evidence="1">Uncharacterized protein</fullName>
    </submittedName>
</protein>
<comment type="caution">
    <text evidence="1">The sequence shown here is derived from an EMBL/GenBank/DDBJ whole genome shotgun (WGS) entry which is preliminary data.</text>
</comment>
<name>A0ABD3NKH0_9STRA</name>
<proteinExistence type="predicted"/>
<dbReference type="EMBL" id="JALLPJ020001101">
    <property type="protein sequence ID" value="KAL3776371.1"/>
    <property type="molecule type" value="Genomic_DNA"/>
</dbReference>